<dbReference type="GO" id="GO:0004065">
    <property type="term" value="F:arylsulfatase activity"/>
    <property type="evidence" value="ECO:0007669"/>
    <property type="project" value="TreeGrafter"/>
</dbReference>
<accession>A0A382QH13</accession>
<dbReference type="Pfam" id="PF00884">
    <property type="entry name" value="Sulfatase"/>
    <property type="match status" value="1"/>
</dbReference>
<evidence type="ECO:0000256" key="2">
    <source>
        <dbReference type="ARBA" id="ARBA00022801"/>
    </source>
</evidence>
<feature type="non-terminal residue" evidence="4">
    <location>
        <position position="321"/>
    </location>
</feature>
<evidence type="ECO:0000313" key="4">
    <source>
        <dbReference type="EMBL" id="SVC84736.1"/>
    </source>
</evidence>
<dbReference type="EMBL" id="UINC01114432">
    <property type="protein sequence ID" value="SVC84736.1"/>
    <property type="molecule type" value="Genomic_DNA"/>
</dbReference>
<dbReference type="PANTHER" id="PTHR42693">
    <property type="entry name" value="ARYLSULFATASE FAMILY MEMBER"/>
    <property type="match status" value="1"/>
</dbReference>
<dbReference type="InterPro" id="IPR050738">
    <property type="entry name" value="Sulfatase"/>
</dbReference>
<gene>
    <name evidence="4" type="ORF">METZ01_LOCUS337590</name>
</gene>
<comment type="similarity">
    <text evidence="1">Belongs to the sulfatase family.</text>
</comment>
<proteinExistence type="inferred from homology"/>
<feature type="domain" description="Sulfatase N-terminal" evidence="3">
    <location>
        <begin position="48"/>
        <end position="320"/>
    </location>
</feature>
<protein>
    <recommendedName>
        <fullName evidence="3">Sulfatase N-terminal domain-containing protein</fullName>
    </recommendedName>
</protein>
<reference evidence="4" key="1">
    <citation type="submission" date="2018-05" db="EMBL/GenBank/DDBJ databases">
        <authorList>
            <person name="Lanie J.A."/>
            <person name="Ng W.-L."/>
            <person name="Kazmierczak K.M."/>
            <person name="Andrzejewski T.M."/>
            <person name="Davidsen T.M."/>
            <person name="Wayne K.J."/>
            <person name="Tettelin H."/>
            <person name="Glass J.I."/>
            <person name="Rusch D."/>
            <person name="Podicherti R."/>
            <person name="Tsui H.-C.T."/>
            <person name="Winkler M.E."/>
        </authorList>
    </citation>
    <scope>NUCLEOTIDE SEQUENCE</scope>
</reference>
<sequence>MEPGKHGIRQPGGGQRLRVPLRLHPHPLRGGDGVAREAHRNPVISNSPNILILWCDQMQYQRMGRVDRVSYTPHLDALADEGIWFSHAYTVQGQCVPSRAALMTGMSPHECGVMVNYGFFDHRNMLTRKHTTIAHVLQDSGYHTVYFGKSHLGSPLEDLGFTEGNNYDNVAITDEEAESLGIHHVPQSLRRDYKAARDGVGYLKSYSPGEQPLFFVFSTNLPHPPFFTEPKFSDRFPWDRMKLPGSFYAETFEGKPPFQQAHAADGSHAANDEAAAKQELAEYYSMISMMDEHVGGVISEFKRLGIWENTLVLFLSDHGDM</sequence>
<dbReference type="InterPro" id="IPR000917">
    <property type="entry name" value="Sulfatase_N"/>
</dbReference>
<dbReference type="SUPFAM" id="SSF53649">
    <property type="entry name" value="Alkaline phosphatase-like"/>
    <property type="match status" value="1"/>
</dbReference>
<keyword evidence="2" id="KW-0378">Hydrolase</keyword>
<evidence type="ECO:0000256" key="1">
    <source>
        <dbReference type="ARBA" id="ARBA00008779"/>
    </source>
</evidence>
<name>A0A382QH13_9ZZZZ</name>
<dbReference type="PANTHER" id="PTHR42693:SF53">
    <property type="entry name" value="ENDO-4-O-SULFATASE"/>
    <property type="match status" value="1"/>
</dbReference>
<dbReference type="Gene3D" id="3.40.720.10">
    <property type="entry name" value="Alkaline Phosphatase, subunit A"/>
    <property type="match status" value="1"/>
</dbReference>
<evidence type="ECO:0000259" key="3">
    <source>
        <dbReference type="Pfam" id="PF00884"/>
    </source>
</evidence>
<dbReference type="AlphaFoldDB" id="A0A382QH13"/>
<organism evidence="4">
    <name type="scientific">marine metagenome</name>
    <dbReference type="NCBI Taxonomy" id="408172"/>
    <lineage>
        <taxon>unclassified sequences</taxon>
        <taxon>metagenomes</taxon>
        <taxon>ecological metagenomes</taxon>
    </lineage>
</organism>
<dbReference type="InterPro" id="IPR017850">
    <property type="entry name" value="Alkaline_phosphatase_core_sf"/>
</dbReference>